<protein>
    <recommendedName>
        <fullName evidence="9">TRAP transporter small permease protein</fullName>
    </recommendedName>
</protein>
<reference evidence="11 12" key="1">
    <citation type="journal article" date="2015" name="Antonie Van Leeuwenhoek">
        <title>Oricola cellulosilytica gen. nov., sp. nov., a cellulose-degrading bacterium of the family Phyllobacteriaceae isolated from surface seashore water, and emended descriptions of Mesorhizobium loti and Phyllobacterium myrsinacearum.</title>
        <authorList>
            <person name="Hameed A."/>
            <person name="Shahina M."/>
            <person name="Lai W.A."/>
            <person name="Lin S.Y."/>
            <person name="Young L.S."/>
            <person name="Liu Y.C."/>
            <person name="Hsu Y.H."/>
            <person name="Young C.C."/>
        </authorList>
    </citation>
    <scope>NUCLEOTIDE SEQUENCE [LARGE SCALE GENOMIC DNA]</scope>
    <source>
        <strain evidence="11 12">KCTC 52183</strain>
    </source>
</reference>
<accession>A0A4R0PFS7</accession>
<evidence type="ECO:0000256" key="2">
    <source>
        <dbReference type="ARBA" id="ARBA00022448"/>
    </source>
</evidence>
<evidence type="ECO:0000313" key="11">
    <source>
        <dbReference type="EMBL" id="TCD16696.1"/>
    </source>
</evidence>
<evidence type="ECO:0000256" key="3">
    <source>
        <dbReference type="ARBA" id="ARBA00022475"/>
    </source>
</evidence>
<organism evidence="11 12">
    <name type="scientific">Oricola cellulosilytica</name>
    <dbReference type="NCBI Taxonomy" id="1429082"/>
    <lineage>
        <taxon>Bacteria</taxon>
        <taxon>Pseudomonadati</taxon>
        <taxon>Pseudomonadota</taxon>
        <taxon>Alphaproteobacteria</taxon>
        <taxon>Hyphomicrobiales</taxon>
        <taxon>Ahrensiaceae</taxon>
        <taxon>Oricola</taxon>
    </lineage>
</organism>
<evidence type="ECO:0000313" key="12">
    <source>
        <dbReference type="Proteomes" id="UP000291301"/>
    </source>
</evidence>
<feature type="transmembrane region" description="Helical" evidence="9">
    <location>
        <begin position="147"/>
        <end position="164"/>
    </location>
</feature>
<dbReference type="GO" id="GO:0015740">
    <property type="term" value="P:C4-dicarboxylate transport"/>
    <property type="evidence" value="ECO:0007669"/>
    <property type="project" value="TreeGrafter"/>
</dbReference>
<keyword evidence="2 9" id="KW-0813">Transport</keyword>
<dbReference type="InterPro" id="IPR007387">
    <property type="entry name" value="TRAP_DctQ"/>
</dbReference>
<keyword evidence="5 9" id="KW-0812">Transmembrane</keyword>
<keyword evidence="12" id="KW-1185">Reference proteome</keyword>
<evidence type="ECO:0000256" key="4">
    <source>
        <dbReference type="ARBA" id="ARBA00022519"/>
    </source>
</evidence>
<comment type="caution">
    <text evidence="11">The sequence shown here is derived from an EMBL/GenBank/DDBJ whole genome shotgun (WGS) entry which is preliminary data.</text>
</comment>
<dbReference type="EMBL" id="SJST01000001">
    <property type="protein sequence ID" value="TCD16696.1"/>
    <property type="molecule type" value="Genomic_DNA"/>
</dbReference>
<keyword evidence="3" id="KW-1003">Cell membrane</keyword>
<comment type="subunit">
    <text evidence="9">The complex comprises the extracytoplasmic solute receptor protein and the two transmembrane proteins.</text>
</comment>
<dbReference type="PANTHER" id="PTHR35011">
    <property type="entry name" value="2,3-DIKETO-L-GULONATE TRAP TRANSPORTER SMALL PERMEASE PROTEIN YIAM"/>
    <property type="match status" value="1"/>
</dbReference>
<evidence type="ECO:0000256" key="7">
    <source>
        <dbReference type="ARBA" id="ARBA00023136"/>
    </source>
</evidence>
<feature type="transmembrane region" description="Helical" evidence="9">
    <location>
        <begin position="12"/>
        <end position="33"/>
    </location>
</feature>
<gene>
    <name evidence="11" type="ORF">E0D97_04610</name>
</gene>
<evidence type="ECO:0000256" key="6">
    <source>
        <dbReference type="ARBA" id="ARBA00022989"/>
    </source>
</evidence>
<evidence type="ECO:0000256" key="1">
    <source>
        <dbReference type="ARBA" id="ARBA00004429"/>
    </source>
</evidence>
<dbReference type="GO" id="GO:0005886">
    <property type="term" value="C:plasma membrane"/>
    <property type="evidence" value="ECO:0007669"/>
    <property type="project" value="UniProtKB-SubCell"/>
</dbReference>
<dbReference type="Pfam" id="PF04290">
    <property type="entry name" value="DctQ"/>
    <property type="match status" value="1"/>
</dbReference>
<proteinExistence type="inferred from homology"/>
<comment type="function">
    <text evidence="9">Part of the tripartite ATP-independent periplasmic (TRAP) transport system.</text>
</comment>
<evidence type="ECO:0000259" key="10">
    <source>
        <dbReference type="Pfam" id="PF04290"/>
    </source>
</evidence>
<keyword evidence="7 9" id="KW-0472">Membrane</keyword>
<evidence type="ECO:0000256" key="5">
    <source>
        <dbReference type="ARBA" id="ARBA00022692"/>
    </source>
</evidence>
<feature type="transmembrane region" description="Helical" evidence="9">
    <location>
        <begin position="98"/>
        <end position="116"/>
    </location>
</feature>
<dbReference type="GO" id="GO:0022857">
    <property type="term" value="F:transmembrane transporter activity"/>
    <property type="evidence" value="ECO:0007669"/>
    <property type="project" value="UniProtKB-UniRule"/>
</dbReference>
<dbReference type="PANTHER" id="PTHR35011:SF2">
    <property type="entry name" value="2,3-DIKETO-L-GULONATE TRAP TRANSPORTER SMALL PERMEASE PROTEIN YIAM"/>
    <property type="match status" value="1"/>
</dbReference>
<keyword evidence="4 9" id="KW-0997">Cell inner membrane</keyword>
<feature type="transmembrane region" description="Helical" evidence="9">
    <location>
        <begin position="53"/>
        <end position="77"/>
    </location>
</feature>
<evidence type="ECO:0000256" key="9">
    <source>
        <dbReference type="RuleBase" id="RU369079"/>
    </source>
</evidence>
<comment type="similarity">
    <text evidence="8 9">Belongs to the TRAP transporter small permease family.</text>
</comment>
<name>A0A4R0PFS7_9HYPH</name>
<keyword evidence="6 9" id="KW-1133">Transmembrane helix</keyword>
<dbReference type="AlphaFoldDB" id="A0A4R0PFS7"/>
<feature type="domain" description="Tripartite ATP-independent periplasmic transporters DctQ component" evidence="10">
    <location>
        <begin position="28"/>
        <end position="167"/>
    </location>
</feature>
<dbReference type="RefSeq" id="WP_131565782.1">
    <property type="nucleotide sequence ID" value="NZ_JAINFK010000001.1"/>
</dbReference>
<evidence type="ECO:0000256" key="8">
    <source>
        <dbReference type="ARBA" id="ARBA00038436"/>
    </source>
</evidence>
<dbReference type="OrthoDB" id="4250245at2"/>
<comment type="subcellular location">
    <subcellularLocation>
        <location evidence="1 9">Cell inner membrane</location>
        <topology evidence="1 9">Multi-pass membrane protein</topology>
    </subcellularLocation>
</comment>
<dbReference type="InterPro" id="IPR055348">
    <property type="entry name" value="DctQ"/>
</dbReference>
<sequence>MTPLSKWFMRGAEFVAAMMMAAMFLTFILQIAVRYTARLQWLGEAVPFLDPSLYGWTLEFCLALWVWVVFWGNAFIVRERDHVTFDMLYLHVNPAIRKWFAIISGLAIFAGLLWSLEPTWDKFYILRLKKTATLKALFGDSIRMRDIYSIYIVFLGVVSLRYGWRAWVSFRHGAETDLHHHDETASR</sequence>
<dbReference type="Proteomes" id="UP000291301">
    <property type="component" value="Unassembled WGS sequence"/>
</dbReference>